<feature type="transmembrane region" description="Helical" evidence="10">
    <location>
        <begin position="353"/>
        <end position="371"/>
    </location>
</feature>
<evidence type="ECO:0000256" key="8">
    <source>
        <dbReference type="ARBA" id="ARBA00041091"/>
    </source>
</evidence>
<dbReference type="PANTHER" id="PTHR43184">
    <property type="entry name" value="MAJOR FACILITATOR SUPERFAMILY TRANSPORTER 16, ISOFORM B"/>
    <property type="match status" value="1"/>
</dbReference>
<dbReference type="SUPFAM" id="SSF103473">
    <property type="entry name" value="MFS general substrate transporter"/>
    <property type="match status" value="1"/>
</dbReference>
<dbReference type="Gene3D" id="1.20.1250.20">
    <property type="entry name" value="MFS general substrate transporter like domains"/>
    <property type="match status" value="2"/>
</dbReference>
<dbReference type="InterPro" id="IPR036259">
    <property type="entry name" value="MFS_trans_sf"/>
</dbReference>
<feature type="transmembrane region" description="Helical" evidence="10">
    <location>
        <begin position="408"/>
        <end position="433"/>
    </location>
</feature>
<protein>
    <recommendedName>
        <fullName evidence="8">Sugar phosphate exchanger 3</fullName>
    </recommendedName>
    <alternativeName>
        <fullName evidence="9">Solute carrier family 37 member 3</fullName>
    </alternativeName>
</protein>
<evidence type="ECO:0000256" key="1">
    <source>
        <dbReference type="ARBA" id="ARBA00004141"/>
    </source>
</evidence>
<evidence type="ECO:0000256" key="6">
    <source>
        <dbReference type="ARBA" id="ARBA00022989"/>
    </source>
</evidence>
<dbReference type="InterPro" id="IPR000849">
    <property type="entry name" value="Sugar_P_transporter"/>
</dbReference>
<gene>
    <name evidence="12" type="ORF">PLOB_00012515</name>
</gene>
<reference evidence="12 13" key="1">
    <citation type="submission" date="2022-05" db="EMBL/GenBank/DDBJ databases">
        <authorList>
            <consortium name="Genoscope - CEA"/>
            <person name="William W."/>
        </authorList>
    </citation>
    <scope>NUCLEOTIDE SEQUENCE [LARGE SCALE GENOMIC DNA]</scope>
</reference>
<comment type="similarity">
    <text evidence="2">Belongs to the major facilitator superfamily. Organophosphate:Pi antiporter (OPA) (TC 2.A.1.4) family.</text>
</comment>
<dbReference type="PANTHER" id="PTHR43184:SF12">
    <property type="entry name" value="SUGAR PHOSPHATE EXCHANGER 3"/>
    <property type="match status" value="1"/>
</dbReference>
<comment type="subcellular location">
    <subcellularLocation>
        <location evidence="1">Membrane</location>
        <topology evidence="1">Multi-pass membrane protein</topology>
    </subcellularLocation>
</comment>
<comment type="caution">
    <text evidence="12">The sequence shown here is derived from an EMBL/GenBank/DDBJ whole genome shotgun (WGS) entry which is preliminary data.</text>
</comment>
<feature type="transmembrane region" description="Helical" evidence="10">
    <location>
        <begin position="212"/>
        <end position="234"/>
    </location>
</feature>
<name>A0ABN8NCQ9_9CNID</name>
<feature type="transmembrane region" description="Helical" evidence="10">
    <location>
        <begin position="310"/>
        <end position="333"/>
    </location>
</feature>
<keyword evidence="4" id="KW-0762">Sugar transport</keyword>
<feature type="transmembrane region" description="Helical" evidence="10">
    <location>
        <begin position="185"/>
        <end position="206"/>
    </location>
</feature>
<evidence type="ECO:0000256" key="9">
    <source>
        <dbReference type="ARBA" id="ARBA00042039"/>
    </source>
</evidence>
<keyword evidence="6 10" id="KW-1133">Transmembrane helix</keyword>
<keyword evidence="5 10" id="KW-0812">Transmembrane</keyword>
<dbReference type="PIRSF" id="PIRSF002808">
    <property type="entry name" value="Hexose_phosphate_transp"/>
    <property type="match status" value="1"/>
</dbReference>
<evidence type="ECO:0000256" key="5">
    <source>
        <dbReference type="ARBA" id="ARBA00022692"/>
    </source>
</evidence>
<dbReference type="InterPro" id="IPR020846">
    <property type="entry name" value="MFS_dom"/>
</dbReference>
<evidence type="ECO:0000256" key="3">
    <source>
        <dbReference type="ARBA" id="ARBA00022448"/>
    </source>
</evidence>
<evidence type="ECO:0000256" key="10">
    <source>
        <dbReference type="SAM" id="Phobius"/>
    </source>
</evidence>
<evidence type="ECO:0000256" key="4">
    <source>
        <dbReference type="ARBA" id="ARBA00022597"/>
    </source>
</evidence>
<feature type="transmembrane region" description="Helical" evidence="10">
    <location>
        <begin position="89"/>
        <end position="112"/>
    </location>
</feature>
<dbReference type="InterPro" id="IPR011701">
    <property type="entry name" value="MFS"/>
</dbReference>
<accession>A0ABN8NCQ9</accession>
<dbReference type="Pfam" id="PF07690">
    <property type="entry name" value="MFS_1"/>
    <property type="match status" value="1"/>
</dbReference>
<feature type="transmembrane region" description="Helical" evidence="10">
    <location>
        <begin position="119"/>
        <end position="139"/>
    </location>
</feature>
<evidence type="ECO:0000313" key="12">
    <source>
        <dbReference type="EMBL" id="CAH3104528.1"/>
    </source>
</evidence>
<dbReference type="PROSITE" id="PS50850">
    <property type="entry name" value="MFS"/>
    <property type="match status" value="1"/>
</dbReference>
<feature type="transmembrane region" description="Helical" evidence="10">
    <location>
        <begin position="31"/>
        <end position="49"/>
    </location>
</feature>
<feature type="transmembrane region" description="Helical" evidence="10">
    <location>
        <begin position="378"/>
        <end position="396"/>
    </location>
</feature>
<keyword evidence="13" id="KW-1185">Reference proteome</keyword>
<feature type="transmembrane region" description="Helical" evidence="10">
    <location>
        <begin position="445"/>
        <end position="467"/>
    </location>
</feature>
<feature type="transmembrane region" description="Helical" evidence="10">
    <location>
        <begin position="479"/>
        <end position="499"/>
    </location>
</feature>
<evidence type="ECO:0000256" key="7">
    <source>
        <dbReference type="ARBA" id="ARBA00023136"/>
    </source>
</evidence>
<evidence type="ECO:0000256" key="2">
    <source>
        <dbReference type="ARBA" id="ARBA00009598"/>
    </source>
</evidence>
<dbReference type="EMBL" id="CALNXK010000017">
    <property type="protein sequence ID" value="CAH3104528.1"/>
    <property type="molecule type" value="Genomic_DNA"/>
</dbReference>
<evidence type="ECO:0000259" key="11">
    <source>
        <dbReference type="PROSITE" id="PS50850"/>
    </source>
</evidence>
<keyword evidence="7 10" id="KW-0472">Membrane</keyword>
<sequence>MSTPVEPRIHGHRNKIPYGVRFIRWIGRERAAAYRGSVLILTFFAYTTYHLSRKPISVVKGTLNPNCSKANPSCHGWKPFNSVDSGDELLGALDLAFLFSYAVGMFFSGFLAEHMDLRHFLTIGMILSGLLTIAFGMGYVWNIHYFAYFVTVQVFSGFFQSSGWPSVVECVGNWFGKGRRGLIMGIWNSHTSVGNILGSAIAGIWASNQWGYSFIVPGCIISGMAVIIFLFLVVDPSHVGLSSPTQHREVESTISEREDLLKEKINSGSADVKIKQLPDGSSSSEASSTVTNTADVPAVSFWRAVLIPGVIEYSLCLFFAKLVSYTFLFWLPFYIQNTRIGGKVYGATTAADLSTLFDVGGIIGGIFAGFVSDKTKCSGITVVFMLILAAPMLFIYRFFANSSLQANIFLMIATGLFVNGPYALITTAVSANLGTHQCLHGNTKAMATVTAIIDGTGSMGAALGPLLTGIISPTGWNNVFYMLITADVLAAILLIRQVVFEIEKFCCPRTIVLSQLPYVESGIHSDHPGRESEQEPLLQN</sequence>
<organism evidence="12 13">
    <name type="scientific">Porites lobata</name>
    <dbReference type="NCBI Taxonomy" id="104759"/>
    <lineage>
        <taxon>Eukaryota</taxon>
        <taxon>Metazoa</taxon>
        <taxon>Cnidaria</taxon>
        <taxon>Anthozoa</taxon>
        <taxon>Hexacorallia</taxon>
        <taxon>Scleractinia</taxon>
        <taxon>Fungiina</taxon>
        <taxon>Poritidae</taxon>
        <taxon>Porites</taxon>
    </lineage>
</organism>
<proteinExistence type="inferred from homology"/>
<keyword evidence="3" id="KW-0813">Transport</keyword>
<evidence type="ECO:0000313" key="13">
    <source>
        <dbReference type="Proteomes" id="UP001159405"/>
    </source>
</evidence>
<dbReference type="Proteomes" id="UP001159405">
    <property type="component" value="Unassembled WGS sequence"/>
</dbReference>
<feature type="domain" description="Major facilitator superfamily (MFS) profile" evidence="11">
    <location>
        <begin position="38"/>
        <end position="503"/>
    </location>
</feature>